<proteinExistence type="predicted"/>
<organism evidence="1 2">
    <name type="scientific">Rhizopogon vinicolor AM-OR11-026</name>
    <dbReference type="NCBI Taxonomy" id="1314800"/>
    <lineage>
        <taxon>Eukaryota</taxon>
        <taxon>Fungi</taxon>
        <taxon>Dikarya</taxon>
        <taxon>Basidiomycota</taxon>
        <taxon>Agaricomycotina</taxon>
        <taxon>Agaricomycetes</taxon>
        <taxon>Agaricomycetidae</taxon>
        <taxon>Boletales</taxon>
        <taxon>Suillineae</taxon>
        <taxon>Rhizopogonaceae</taxon>
        <taxon>Rhizopogon</taxon>
    </lineage>
</organism>
<name>A0A1B7MRI6_9AGAM</name>
<dbReference type="AlphaFoldDB" id="A0A1B7MRI6"/>
<dbReference type="InParanoid" id="A0A1B7MRI6"/>
<dbReference type="Proteomes" id="UP000092154">
    <property type="component" value="Unassembled WGS sequence"/>
</dbReference>
<protein>
    <submittedName>
        <fullName evidence="1">Uncharacterized protein</fullName>
    </submittedName>
</protein>
<dbReference type="EMBL" id="KV448522">
    <property type="protein sequence ID" value="OAX35197.1"/>
    <property type="molecule type" value="Genomic_DNA"/>
</dbReference>
<sequence length="85" mass="9397">MVRLYMSRLEHTRLLVHDKFVIHQVPCYTKVLVMTALHLASGSTFSALSFISLGEGASSHNMGKVYSGLYKCTGHIVLYLVVVAV</sequence>
<accession>A0A1B7MRI6</accession>
<keyword evidence="2" id="KW-1185">Reference proteome</keyword>
<evidence type="ECO:0000313" key="2">
    <source>
        <dbReference type="Proteomes" id="UP000092154"/>
    </source>
</evidence>
<reference evidence="1 2" key="1">
    <citation type="submission" date="2016-06" db="EMBL/GenBank/DDBJ databases">
        <title>Comparative genomics of the ectomycorrhizal sister species Rhizopogon vinicolor and Rhizopogon vesiculosus (Basidiomycota: Boletales) reveals a divergence of the mating type B locus.</title>
        <authorList>
            <consortium name="DOE Joint Genome Institute"/>
            <person name="Mujic A.B."/>
            <person name="Kuo A."/>
            <person name="Tritt A."/>
            <person name="Lipzen A."/>
            <person name="Chen C."/>
            <person name="Johnson J."/>
            <person name="Sharma A."/>
            <person name="Barry K."/>
            <person name="Grigoriev I.V."/>
            <person name="Spatafora J.W."/>
        </authorList>
    </citation>
    <scope>NUCLEOTIDE SEQUENCE [LARGE SCALE GENOMIC DNA]</scope>
    <source>
        <strain evidence="1 2">AM-OR11-026</strain>
    </source>
</reference>
<gene>
    <name evidence="1" type="ORF">K503DRAFT_773730</name>
</gene>
<dbReference type="STRING" id="1314800.A0A1B7MRI6"/>
<evidence type="ECO:0000313" key="1">
    <source>
        <dbReference type="EMBL" id="OAX35197.1"/>
    </source>
</evidence>